<dbReference type="InterPro" id="IPR036477">
    <property type="entry name" value="Formyl_transf_N_sf"/>
</dbReference>
<keyword evidence="3 6" id="KW-0658">Purine biosynthesis</keyword>
<dbReference type="STRING" id="93378.A9798_11310"/>
<sequence length="216" mass="23584">MKRIVVLISGQGSNLQALIDACQTGGIPGRIVAVFSNRADAYGLTRARQAGIAAHALAAADYAERQAFDAALADRIATYQPDLVVLAGYMRILSPVVVQRFCGRILNIHPSLLPRYPGLDTHRRALAAGEREHGTSVHFVNETLDGGPLVLQARVPIFSDDSVEEIAARVQRQEHAIYPLAVAWFCQGRLRYHAQQAWLDGQPLPPQGYIDDSPLL</sequence>
<dbReference type="PANTHER" id="PTHR43369:SF2">
    <property type="entry name" value="PHOSPHORIBOSYLGLYCINAMIDE FORMYLTRANSFERASE"/>
    <property type="match status" value="1"/>
</dbReference>
<comment type="catalytic activity">
    <reaction evidence="5 6">
        <text>N(1)-(5-phospho-beta-D-ribosyl)glycinamide + (6R)-10-formyltetrahydrofolate = N(2)-formyl-N(1)-(5-phospho-beta-D-ribosyl)glycinamide + (6S)-5,6,7,8-tetrahydrofolate + H(+)</text>
        <dbReference type="Rhea" id="RHEA:15053"/>
        <dbReference type="ChEBI" id="CHEBI:15378"/>
        <dbReference type="ChEBI" id="CHEBI:57453"/>
        <dbReference type="ChEBI" id="CHEBI:143788"/>
        <dbReference type="ChEBI" id="CHEBI:147286"/>
        <dbReference type="ChEBI" id="CHEBI:195366"/>
        <dbReference type="EC" id="2.1.2.2"/>
    </reaction>
</comment>
<feature type="binding site" evidence="6">
    <location>
        <position position="65"/>
    </location>
    <ligand>
        <name>(6R)-10-formyltetrahydrofolate</name>
        <dbReference type="ChEBI" id="CHEBI:195366"/>
    </ligand>
</feature>
<dbReference type="Gene3D" id="3.40.50.170">
    <property type="entry name" value="Formyl transferase, N-terminal domain"/>
    <property type="match status" value="1"/>
</dbReference>
<dbReference type="EC" id="2.1.2.2" evidence="6"/>
<organism evidence="8 9">
    <name type="scientific">Edwardsiella hoshinae</name>
    <dbReference type="NCBI Taxonomy" id="93378"/>
    <lineage>
        <taxon>Bacteria</taxon>
        <taxon>Pseudomonadati</taxon>
        <taxon>Pseudomonadota</taxon>
        <taxon>Gammaproteobacteria</taxon>
        <taxon>Enterobacterales</taxon>
        <taxon>Hafniaceae</taxon>
        <taxon>Edwardsiella</taxon>
    </lineage>
</organism>
<comment type="pathway">
    <text evidence="1 6">Purine metabolism; IMP biosynthesis via de novo pathway; N(2)-formyl-N(1)-(5-phospho-D-ribosyl)glycinamide from N(1)-(5-phospho-D-ribosyl)glycinamide (10-formyl THF route): step 1/1.</text>
</comment>
<dbReference type="PANTHER" id="PTHR43369">
    <property type="entry name" value="PHOSPHORIBOSYLGLYCINAMIDE FORMYLTRANSFERASE"/>
    <property type="match status" value="1"/>
</dbReference>
<dbReference type="CDD" id="cd08645">
    <property type="entry name" value="FMT_core_GART"/>
    <property type="match status" value="1"/>
</dbReference>
<dbReference type="SUPFAM" id="SSF53328">
    <property type="entry name" value="Formyltransferase"/>
    <property type="match status" value="1"/>
</dbReference>
<feature type="active site" description="Proton donor" evidence="6">
    <location>
        <position position="109"/>
    </location>
</feature>
<dbReference type="PROSITE" id="PS00373">
    <property type="entry name" value="GART"/>
    <property type="match status" value="1"/>
</dbReference>
<evidence type="ECO:0000259" key="7">
    <source>
        <dbReference type="Pfam" id="PF00551"/>
    </source>
</evidence>
<feature type="binding site" evidence="6">
    <location>
        <position position="107"/>
    </location>
    <ligand>
        <name>(6R)-10-formyltetrahydrofolate</name>
        <dbReference type="ChEBI" id="CHEBI:195366"/>
    </ligand>
</feature>
<evidence type="ECO:0000256" key="6">
    <source>
        <dbReference type="HAMAP-Rule" id="MF_01930"/>
    </source>
</evidence>
<dbReference type="UniPathway" id="UPA00074">
    <property type="reaction ID" value="UER00126"/>
</dbReference>
<dbReference type="GO" id="GO:0004644">
    <property type="term" value="F:phosphoribosylglycinamide formyltransferase activity"/>
    <property type="evidence" value="ECO:0007669"/>
    <property type="project" value="UniProtKB-UniRule"/>
</dbReference>
<evidence type="ECO:0000256" key="3">
    <source>
        <dbReference type="ARBA" id="ARBA00022755"/>
    </source>
</evidence>
<feature type="domain" description="Formyl transferase N-terminal" evidence="7">
    <location>
        <begin position="2"/>
        <end position="182"/>
    </location>
</feature>
<dbReference type="AlphaFoldDB" id="A0A376DIJ5"/>
<evidence type="ECO:0000256" key="5">
    <source>
        <dbReference type="ARBA" id="ARBA00047664"/>
    </source>
</evidence>
<feature type="site" description="Raises pKa of active site His" evidence="6">
    <location>
        <position position="145"/>
    </location>
</feature>
<evidence type="ECO:0000256" key="1">
    <source>
        <dbReference type="ARBA" id="ARBA00005054"/>
    </source>
</evidence>
<dbReference type="GO" id="GO:0006189">
    <property type="term" value="P:'de novo' IMP biosynthetic process"/>
    <property type="evidence" value="ECO:0007669"/>
    <property type="project" value="UniProtKB-UniRule"/>
</dbReference>
<accession>A0A376DIJ5</accession>
<evidence type="ECO:0000256" key="4">
    <source>
        <dbReference type="ARBA" id="ARBA00038440"/>
    </source>
</evidence>
<dbReference type="HAMAP" id="MF_01930">
    <property type="entry name" value="PurN"/>
    <property type="match status" value="1"/>
</dbReference>
<gene>
    <name evidence="6 8" type="primary">purN</name>
    <name evidence="8" type="ORF">NCTC12121_02428</name>
</gene>
<keyword evidence="2 6" id="KW-0808">Transferase</keyword>
<dbReference type="RefSeq" id="WP_024522966.1">
    <property type="nucleotide sequence ID" value="NZ_CP065626.1"/>
</dbReference>
<proteinExistence type="inferred from homology"/>
<dbReference type="InterPro" id="IPR004607">
    <property type="entry name" value="GART"/>
</dbReference>
<dbReference type="EMBL" id="UFXZ01000001">
    <property type="protein sequence ID" value="STC89958.1"/>
    <property type="molecule type" value="Genomic_DNA"/>
</dbReference>
<feature type="binding site" evidence="6">
    <location>
        <begin position="90"/>
        <end position="93"/>
    </location>
    <ligand>
        <name>(6R)-10-formyltetrahydrofolate</name>
        <dbReference type="ChEBI" id="CHEBI:195366"/>
    </ligand>
</feature>
<evidence type="ECO:0000256" key="2">
    <source>
        <dbReference type="ARBA" id="ARBA00022679"/>
    </source>
</evidence>
<dbReference type="Proteomes" id="UP000255248">
    <property type="component" value="Unassembled WGS sequence"/>
</dbReference>
<protein>
    <recommendedName>
        <fullName evidence="6">Phosphoribosylglycinamide formyltransferase</fullName>
        <ecNumber evidence="6">2.1.2.2</ecNumber>
    </recommendedName>
    <alternativeName>
        <fullName evidence="6">5'-phosphoribosylglycinamide transformylase</fullName>
    </alternativeName>
    <alternativeName>
        <fullName evidence="6">GAR transformylase</fullName>
        <shortName evidence="6">GART</shortName>
    </alternativeName>
</protein>
<name>A0A376DIJ5_9GAMM</name>
<evidence type="ECO:0000313" key="8">
    <source>
        <dbReference type="EMBL" id="STC89958.1"/>
    </source>
</evidence>
<feature type="binding site" evidence="6">
    <location>
        <begin position="12"/>
        <end position="14"/>
    </location>
    <ligand>
        <name>N(1)-(5-phospho-beta-D-ribosyl)glycinamide</name>
        <dbReference type="ChEBI" id="CHEBI:143788"/>
    </ligand>
</feature>
<dbReference type="GO" id="GO:0005829">
    <property type="term" value="C:cytosol"/>
    <property type="evidence" value="ECO:0007669"/>
    <property type="project" value="TreeGrafter"/>
</dbReference>
<dbReference type="NCBIfam" id="TIGR00639">
    <property type="entry name" value="PurN"/>
    <property type="match status" value="1"/>
</dbReference>
<dbReference type="Pfam" id="PF00551">
    <property type="entry name" value="Formyl_trans_N"/>
    <property type="match status" value="1"/>
</dbReference>
<evidence type="ECO:0000313" key="9">
    <source>
        <dbReference type="Proteomes" id="UP000255248"/>
    </source>
</evidence>
<comment type="function">
    <text evidence="6">Catalyzes the transfer of a formyl group from 10-formyltetrahydrofolate to 5-phospho-ribosyl-glycinamide (GAR), producing 5-phospho-ribosyl-N-formylglycinamide (FGAR) and tetrahydrofolate.</text>
</comment>
<dbReference type="FunFam" id="3.40.50.170:FF:000005">
    <property type="entry name" value="Phosphoribosylglycinamide formyltransferase"/>
    <property type="match status" value="1"/>
</dbReference>
<dbReference type="OrthoDB" id="9806170at2"/>
<dbReference type="InterPro" id="IPR002376">
    <property type="entry name" value="Formyl_transf_N"/>
</dbReference>
<dbReference type="InterPro" id="IPR001555">
    <property type="entry name" value="GART_AS"/>
</dbReference>
<comment type="similarity">
    <text evidence="4 6">Belongs to the GART family.</text>
</comment>
<reference evidence="8 9" key="1">
    <citation type="submission" date="2018-06" db="EMBL/GenBank/DDBJ databases">
        <authorList>
            <consortium name="Pathogen Informatics"/>
            <person name="Doyle S."/>
        </authorList>
    </citation>
    <scope>NUCLEOTIDE SEQUENCE [LARGE SCALE GENOMIC DNA]</scope>
    <source>
        <strain evidence="8 9">NCTC12121</strain>
    </source>
</reference>